<protein>
    <submittedName>
        <fullName evidence="1">Uncharacterized protein</fullName>
    </submittedName>
</protein>
<keyword evidence="2" id="KW-1185">Reference proteome</keyword>
<name>A0A0V1KIT0_9BILA</name>
<dbReference type="AlphaFoldDB" id="A0A0V1KIT0"/>
<dbReference type="Proteomes" id="UP000054721">
    <property type="component" value="Unassembled WGS sequence"/>
</dbReference>
<accession>A0A0V1KIT0</accession>
<reference evidence="1 2" key="1">
    <citation type="submission" date="2015-05" db="EMBL/GenBank/DDBJ databases">
        <title>Evolution of Trichinella species and genotypes.</title>
        <authorList>
            <person name="Korhonen P.K."/>
            <person name="Edoardo P."/>
            <person name="Giuseppe L.R."/>
            <person name="Gasser R.B."/>
        </authorList>
    </citation>
    <scope>NUCLEOTIDE SEQUENCE [LARGE SCALE GENOMIC DNA]</scope>
    <source>
        <strain evidence="1">ISS10</strain>
    </source>
</reference>
<evidence type="ECO:0000313" key="2">
    <source>
        <dbReference type="Proteomes" id="UP000054721"/>
    </source>
</evidence>
<evidence type="ECO:0000313" key="1">
    <source>
        <dbReference type="EMBL" id="KRZ46974.1"/>
    </source>
</evidence>
<sequence length="30" mass="3538">MCCPFEVSRSSIVIIDGLWPMWWNLLKIPC</sequence>
<proteinExistence type="predicted"/>
<organism evidence="1 2">
    <name type="scientific">Trichinella nativa</name>
    <dbReference type="NCBI Taxonomy" id="6335"/>
    <lineage>
        <taxon>Eukaryota</taxon>
        <taxon>Metazoa</taxon>
        <taxon>Ecdysozoa</taxon>
        <taxon>Nematoda</taxon>
        <taxon>Enoplea</taxon>
        <taxon>Dorylaimia</taxon>
        <taxon>Trichinellida</taxon>
        <taxon>Trichinellidae</taxon>
        <taxon>Trichinella</taxon>
    </lineage>
</organism>
<gene>
    <name evidence="1" type="ORF">T02_5132</name>
</gene>
<comment type="caution">
    <text evidence="1">The sequence shown here is derived from an EMBL/GenBank/DDBJ whole genome shotgun (WGS) entry which is preliminary data.</text>
</comment>
<dbReference type="EMBL" id="JYDW01001666">
    <property type="protein sequence ID" value="KRZ46974.1"/>
    <property type="molecule type" value="Genomic_DNA"/>
</dbReference>